<dbReference type="OrthoDB" id="6711255at2"/>
<accession>A0A250B8K0</accession>
<dbReference type="EMBL" id="CP014136">
    <property type="protein sequence ID" value="ATA22262.1"/>
    <property type="molecule type" value="Genomic_DNA"/>
</dbReference>
<evidence type="ECO:0000256" key="1">
    <source>
        <dbReference type="SAM" id="Phobius"/>
    </source>
</evidence>
<evidence type="ECO:0000313" key="2">
    <source>
        <dbReference type="EMBL" id="ATA22262.1"/>
    </source>
</evidence>
<dbReference type="NCBIfam" id="TIGR01594">
    <property type="entry name" value="holin_lambda"/>
    <property type="match status" value="1"/>
</dbReference>
<feature type="transmembrane region" description="Helical" evidence="1">
    <location>
        <begin position="20"/>
        <end position="39"/>
    </location>
</feature>
<dbReference type="KEGG" id="gqu:AWC35_00205"/>
<protein>
    <submittedName>
        <fullName evidence="2">Holin</fullName>
    </submittedName>
</protein>
<proteinExistence type="predicted"/>
<dbReference type="AlphaFoldDB" id="A0A250B8K0"/>
<feature type="transmembrane region" description="Helical" evidence="1">
    <location>
        <begin position="78"/>
        <end position="98"/>
    </location>
</feature>
<name>A0A250B8K0_9GAMM</name>
<organism evidence="2 3">
    <name type="scientific">Gibbsiella quercinecans</name>
    <dbReference type="NCBI Taxonomy" id="929813"/>
    <lineage>
        <taxon>Bacteria</taxon>
        <taxon>Pseudomonadati</taxon>
        <taxon>Pseudomonadota</taxon>
        <taxon>Gammaproteobacteria</taxon>
        <taxon>Enterobacterales</taxon>
        <taxon>Yersiniaceae</taxon>
        <taxon>Gibbsiella</taxon>
    </lineage>
</organism>
<evidence type="ECO:0000313" key="3">
    <source>
        <dbReference type="Proteomes" id="UP000217182"/>
    </source>
</evidence>
<keyword evidence="1" id="KW-0812">Transmembrane</keyword>
<dbReference type="Pfam" id="PF05106">
    <property type="entry name" value="Phage_holin_3_1"/>
    <property type="match status" value="1"/>
</dbReference>
<sequence>MRMQTNIHTWAGVWDLLRMWWNGYVPLGGVLLSIVMAVLRIAYSGGGWRRMLLEAPLCGAITLTAVSSLDYFNLPKTLTVAFGGAIGFIGVDQIRAVALRIFGNRTRGNIPPQE</sequence>
<dbReference type="InterPro" id="IPR006481">
    <property type="entry name" value="Phage_lambda_GpS_holin"/>
</dbReference>
<dbReference type="Proteomes" id="UP000217182">
    <property type="component" value="Chromosome"/>
</dbReference>
<reference evidence="2 3" key="1">
    <citation type="submission" date="2016-01" db="EMBL/GenBank/DDBJ databases">
        <authorList>
            <person name="Oliw E.H."/>
        </authorList>
    </citation>
    <scope>NUCLEOTIDE SEQUENCE [LARGE SCALE GENOMIC DNA]</scope>
    <source>
        <strain evidence="2 3">FRB97</strain>
    </source>
</reference>
<gene>
    <name evidence="2" type="ORF">AWC35_00205</name>
</gene>
<keyword evidence="1" id="KW-1133">Transmembrane helix</keyword>
<keyword evidence="3" id="KW-1185">Reference proteome</keyword>
<keyword evidence="1" id="KW-0472">Membrane</keyword>